<reference evidence="2" key="1">
    <citation type="submission" date="2014-07" db="EMBL/GenBank/DDBJ databases">
        <authorList>
            <person name="Martin A.A"/>
            <person name="De Silva N."/>
        </authorList>
    </citation>
    <scope>NUCLEOTIDE SEQUENCE</scope>
</reference>
<dbReference type="InterPro" id="IPR012337">
    <property type="entry name" value="RNaseH-like_sf"/>
</dbReference>
<organism evidence="2 3">
    <name type="scientific">Strongyloides venezuelensis</name>
    <name type="common">Threadworm</name>
    <dbReference type="NCBI Taxonomy" id="75913"/>
    <lineage>
        <taxon>Eukaryota</taxon>
        <taxon>Metazoa</taxon>
        <taxon>Ecdysozoa</taxon>
        <taxon>Nematoda</taxon>
        <taxon>Chromadorea</taxon>
        <taxon>Rhabditida</taxon>
        <taxon>Tylenchina</taxon>
        <taxon>Panagrolaimomorpha</taxon>
        <taxon>Strongyloidoidea</taxon>
        <taxon>Strongyloididae</taxon>
        <taxon>Strongyloides</taxon>
    </lineage>
</organism>
<accession>A0A0K0FBP8</accession>
<dbReference type="InterPro" id="IPR036397">
    <property type="entry name" value="RNaseH_sf"/>
</dbReference>
<dbReference type="SUPFAM" id="SSF53098">
    <property type="entry name" value="Ribonuclease H-like"/>
    <property type="match status" value="1"/>
</dbReference>
<protein>
    <submittedName>
        <fullName evidence="3">Integrase catalytic domain-containing protein</fullName>
    </submittedName>
</protein>
<dbReference type="WBParaSite" id="SVE_0626100.1">
    <property type="protein sequence ID" value="SVE_0626100.1"/>
    <property type="gene ID" value="SVE_0626100"/>
</dbReference>
<dbReference type="PANTHER" id="PTHR37984">
    <property type="entry name" value="PROTEIN CBG26694"/>
    <property type="match status" value="1"/>
</dbReference>
<dbReference type="PROSITE" id="PS50994">
    <property type="entry name" value="INTEGRASE"/>
    <property type="match status" value="1"/>
</dbReference>
<dbReference type="STRING" id="75913.A0A0K0FBP8"/>
<dbReference type="PROSITE" id="PS51257">
    <property type="entry name" value="PROKAR_LIPOPROTEIN"/>
    <property type="match status" value="1"/>
</dbReference>
<dbReference type="AlphaFoldDB" id="A0A0K0FBP8"/>
<sequence>MILCKALSQHINITTACPIIVHSNKNLAKLINNQIIPSSASSSFQKYLTLLMPFQLTGNSIKVNEHLVSELKSPVSEISPEADLTSLVECLELIDFLKFTPLNKMTLTEAYKVDDLTVLLKEVATHGWNDDLKFKAPAFMRKYAVTVSNDIILLDQRLYIPPQLVPTILESLHGMHESDGYMIKVAKTKYVFQNFSTLIKQFYLSCSICMTYRKNAKKKIATWTPTSIPRERYCLDYFTFEGHNFLTVVDDFSFFINCFKVKSMDSDTLVKTLIKAFNNMGTPYTCVSDNFKSFKCSKYIQFMEEIGAQIIYSISYQSNTNGKAEKAVDVLKSTMLKLVKDKENKRTINECIEMAIQKNHRTVRTKTIDGKEVTKTIEQFFFNSTFRRSNQQALLPTVKNGGKY</sequence>
<evidence type="ECO:0000313" key="2">
    <source>
        <dbReference type="Proteomes" id="UP000035680"/>
    </source>
</evidence>
<evidence type="ECO:0000313" key="3">
    <source>
        <dbReference type="WBParaSite" id="SVE_0626100.1"/>
    </source>
</evidence>
<keyword evidence="2" id="KW-1185">Reference proteome</keyword>
<reference evidence="3" key="2">
    <citation type="submission" date="2015-08" db="UniProtKB">
        <authorList>
            <consortium name="WormBaseParasite"/>
        </authorList>
    </citation>
    <scope>IDENTIFICATION</scope>
</reference>
<dbReference type="Gene3D" id="3.30.420.10">
    <property type="entry name" value="Ribonuclease H-like superfamily/Ribonuclease H"/>
    <property type="match status" value="1"/>
</dbReference>
<dbReference type="GO" id="GO:0015074">
    <property type="term" value="P:DNA integration"/>
    <property type="evidence" value="ECO:0007669"/>
    <property type="project" value="InterPro"/>
</dbReference>
<dbReference type="GO" id="GO:0003676">
    <property type="term" value="F:nucleic acid binding"/>
    <property type="evidence" value="ECO:0007669"/>
    <property type="project" value="InterPro"/>
</dbReference>
<dbReference type="InterPro" id="IPR001584">
    <property type="entry name" value="Integrase_cat-core"/>
</dbReference>
<dbReference type="InterPro" id="IPR050951">
    <property type="entry name" value="Retrovirus_Pol_polyprotein"/>
</dbReference>
<dbReference type="PANTHER" id="PTHR37984:SF5">
    <property type="entry name" value="PROTEIN NYNRIN-LIKE"/>
    <property type="match status" value="1"/>
</dbReference>
<proteinExistence type="predicted"/>
<dbReference type="Pfam" id="PF00665">
    <property type="entry name" value="rve"/>
    <property type="match status" value="1"/>
</dbReference>
<feature type="domain" description="Integrase catalytic" evidence="1">
    <location>
        <begin position="225"/>
        <end position="385"/>
    </location>
</feature>
<evidence type="ECO:0000259" key="1">
    <source>
        <dbReference type="PROSITE" id="PS50994"/>
    </source>
</evidence>
<dbReference type="Proteomes" id="UP000035680">
    <property type="component" value="Unassembled WGS sequence"/>
</dbReference>
<name>A0A0K0FBP8_STRVS</name>